<reference evidence="2" key="2">
    <citation type="submission" date="2020-05" db="UniProtKB">
        <authorList>
            <consortium name="EnsemblMetazoa"/>
        </authorList>
    </citation>
    <scope>IDENTIFICATION</scope>
</reference>
<dbReference type="EMBL" id="KE525057">
    <property type="protein sequence ID" value="KFB41052.1"/>
    <property type="molecule type" value="Genomic_DNA"/>
</dbReference>
<dbReference type="AlphaFoldDB" id="A0A084VSV8"/>
<accession>A0A084VSV8</accession>
<evidence type="ECO:0000313" key="3">
    <source>
        <dbReference type="Proteomes" id="UP000030765"/>
    </source>
</evidence>
<name>A0A084VSV8_ANOSI</name>
<keyword evidence="3" id="KW-1185">Reference proteome</keyword>
<organism evidence="1">
    <name type="scientific">Anopheles sinensis</name>
    <name type="common">Mosquito</name>
    <dbReference type="NCBI Taxonomy" id="74873"/>
    <lineage>
        <taxon>Eukaryota</taxon>
        <taxon>Metazoa</taxon>
        <taxon>Ecdysozoa</taxon>
        <taxon>Arthropoda</taxon>
        <taxon>Hexapoda</taxon>
        <taxon>Insecta</taxon>
        <taxon>Pterygota</taxon>
        <taxon>Neoptera</taxon>
        <taxon>Endopterygota</taxon>
        <taxon>Diptera</taxon>
        <taxon>Nematocera</taxon>
        <taxon>Culicoidea</taxon>
        <taxon>Culicidae</taxon>
        <taxon>Anophelinae</taxon>
        <taxon>Anopheles</taxon>
    </lineage>
</organism>
<dbReference type="EnsemblMetazoa" id="ASIC008674-RA">
    <property type="protein sequence ID" value="ASIC008674-PA"/>
    <property type="gene ID" value="ASIC008674"/>
</dbReference>
<proteinExistence type="predicted"/>
<evidence type="ECO:0000313" key="1">
    <source>
        <dbReference type="EMBL" id="KFB41052.1"/>
    </source>
</evidence>
<protein>
    <submittedName>
        <fullName evidence="1 2">Uncharacterized protein</fullName>
    </submittedName>
</protein>
<sequence>MDRTVGAVILVITSVGILSVLQSPALVSDFVATTSWASAAAGREEAQAMPALLQMAEHSSQALAERWVAFVAWQ</sequence>
<dbReference type="EMBL" id="ATLV01016143">
    <property type="status" value="NOT_ANNOTATED_CDS"/>
    <property type="molecule type" value="Genomic_DNA"/>
</dbReference>
<dbReference type="VEuPathDB" id="VectorBase:ASIC008674"/>
<dbReference type="Proteomes" id="UP000030765">
    <property type="component" value="Unassembled WGS sequence"/>
</dbReference>
<gene>
    <name evidence="1" type="ORF">ZHAS_00008674</name>
</gene>
<evidence type="ECO:0000313" key="2">
    <source>
        <dbReference type="EnsemblMetazoa" id="ASIC008674-PA"/>
    </source>
</evidence>
<reference evidence="1 3" key="1">
    <citation type="journal article" date="2014" name="BMC Genomics">
        <title>Genome sequence of Anopheles sinensis provides insight into genetics basis of mosquito competence for malaria parasites.</title>
        <authorList>
            <person name="Zhou D."/>
            <person name="Zhang D."/>
            <person name="Ding G."/>
            <person name="Shi L."/>
            <person name="Hou Q."/>
            <person name="Ye Y."/>
            <person name="Xu Y."/>
            <person name="Zhou H."/>
            <person name="Xiong C."/>
            <person name="Li S."/>
            <person name="Yu J."/>
            <person name="Hong S."/>
            <person name="Yu X."/>
            <person name="Zou P."/>
            <person name="Chen C."/>
            <person name="Chang X."/>
            <person name="Wang W."/>
            <person name="Lv Y."/>
            <person name="Sun Y."/>
            <person name="Ma L."/>
            <person name="Shen B."/>
            <person name="Zhu C."/>
        </authorList>
    </citation>
    <scope>NUCLEOTIDE SEQUENCE [LARGE SCALE GENOMIC DNA]</scope>
</reference>